<dbReference type="GO" id="GO:0007165">
    <property type="term" value="P:signal transduction"/>
    <property type="evidence" value="ECO:0007669"/>
    <property type="project" value="InterPro"/>
</dbReference>
<evidence type="ECO:0000259" key="1">
    <source>
        <dbReference type="PROSITE" id="PS50851"/>
    </source>
</evidence>
<dbReference type="PROSITE" id="PS50851">
    <property type="entry name" value="CHEW"/>
    <property type="match status" value="1"/>
</dbReference>
<dbReference type="Gene3D" id="2.30.30.40">
    <property type="entry name" value="SH3 Domains"/>
    <property type="match status" value="1"/>
</dbReference>
<dbReference type="GO" id="GO:0005829">
    <property type="term" value="C:cytosol"/>
    <property type="evidence" value="ECO:0007669"/>
    <property type="project" value="TreeGrafter"/>
</dbReference>
<dbReference type="InterPro" id="IPR036061">
    <property type="entry name" value="CheW-like_dom_sf"/>
</dbReference>
<evidence type="ECO:0000313" key="2">
    <source>
        <dbReference type="EMBL" id="VAW51223.1"/>
    </source>
</evidence>
<accession>A0A3B0WFU5</accession>
<dbReference type="PANTHER" id="PTHR22617">
    <property type="entry name" value="CHEMOTAXIS SENSOR HISTIDINE KINASE-RELATED"/>
    <property type="match status" value="1"/>
</dbReference>
<dbReference type="InterPro" id="IPR039315">
    <property type="entry name" value="CheW"/>
</dbReference>
<gene>
    <name evidence="2" type="ORF">MNBD_GAMMA06-2181</name>
</gene>
<name>A0A3B0WFU5_9ZZZZ</name>
<dbReference type="Gene3D" id="2.40.50.180">
    <property type="entry name" value="CheA-289, Domain 4"/>
    <property type="match status" value="1"/>
</dbReference>
<dbReference type="Pfam" id="PF01584">
    <property type="entry name" value="CheW"/>
    <property type="match status" value="1"/>
</dbReference>
<protein>
    <recommendedName>
        <fullName evidence="1">CheW-like domain-containing protein</fullName>
    </recommendedName>
</protein>
<organism evidence="2">
    <name type="scientific">hydrothermal vent metagenome</name>
    <dbReference type="NCBI Taxonomy" id="652676"/>
    <lineage>
        <taxon>unclassified sequences</taxon>
        <taxon>metagenomes</taxon>
        <taxon>ecological metagenomes</taxon>
    </lineage>
</organism>
<sequence>MGNALLEDDLFGENESCEPLIRWVTFQLEQEIYGVLVNKVREILRINSISPVPGAPDYIIGITNIRGNVVSVIDGRKRINLMPVEYTDLSRMIVMESEDDIVAVVVDRVANIIDLPESSIDSNPKLSKSDASKYISGVITHTDELIIILDSDKFITDEQCEMVAGF</sequence>
<feature type="domain" description="CheW-like" evidence="1">
    <location>
        <begin position="20"/>
        <end position="160"/>
    </location>
</feature>
<dbReference type="GO" id="GO:0006935">
    <property type="term" value="P:chemotaxis"/>
    <property type="evidence" value="ECO:0007669"/>
    <property type="project" value="InterPro"/>
</dbReference>
<proteinExistence type="predicted"/>
<dbReference type="InterPro" id="IPR002545">
    <property type="entry name" value="CheW-lke_dom"/>
</dbReference>
<reference evidence="2" key="1">
    <citation type="submission" date="2018-06" db="EMBL/GenBank/DDBJ databases">
        <authorList>
            <person name="Zhirakovskaya E."/>
        </authorList>
    </citation>
    <scope>NUCLEOTIDE SEQUENCE</scope>
</reference>
<dbReference type="EMBL" id="UOFD01000025">
    <property type="protein sequence ID" value="VAW51223.1"/>
    <property type="molecule type" value="Genomic_DNA"/>
</dbReference>
<dbReference type="SMART" id="SM00260">
    <property type="entry name" value="CheW"/>
    <property type="match status" value="1"/>
</dbReference>
<dbReference type="PANTHER" id="PTHR22617:SF23">
    <property type="entry name" value="CHEMOTAXIS PROTEIN CHEW"/>
    <property type="match status" value="1"/>
</dbReference>
<dbReference type="AlphaFoldDB" id="A0A3B0WFU5"/>
<dbReference type="SUPFAM" id="SSF50341">
    <property type="entry name" value="CheW-like"/>
    <property type="match status" value="1"/>
</dbReference>